<dbReference type="EMBL" id="JAZHOG010000003">
    <property type="protein sequence ID" value="MEJ8566999.1"/>
    <property type="molecule type" value="Genomic_DNA"/>
</dbReference>
<protein>
    <submittedName>
        <fullName evidence="6">Aldehyde dehydrogenase family protein</fullName>
    </submittedName>
</protein>
<dbReference type="InterPro" id="IPR016162">
    <property type="entry name" value="Ald_DH_N"/>
</dbReference>
<keyword evidence="7" id="KW-1185">Reference proteome</keyword>
<dbReference type="FunFam" id="3.40.605.10:FF:000007">
    <property type="entry name" value="NAD/NADP-dependent betaine aldehyde dehydrogenase"/>
    <property type="match status" value="1"/>
</dbReference>
<evidence type="ECO:0000313" key="7">
    <source>
        <dbReference type="Proteomes" id="UP001359886"/>
    </source>
</evidence>
<dbReference type="GO" id="GO:0016620">
    <property type="term" value="F:oxidoreductase activity, acting on the aldehyde or oxo group of donors, NAD or NADP as acceptor"/>
    <property type="evidence" value="ECO:0007669"/>
    <property type="project" value="InterPro"/>
</dbReference>
<dbReference type="FunFam" id="3.40.309.10:FF:000012">
    <property type="entry name" value="Betaine aldehyde dehydrogenase"/>
    <property type="match status" value="1"/>
</dbReference>
<dbReference type="PROSITE" id="PS00687">
    <property type="entry name" value="ALDEHYDE_DEHYDR_GLU"/>
    <property type="match status" value="1"/>
</dbReference>
<dbReference type="InterPro" id="IPR016160">
    <property type="entry name" value="Ald_DH_CS_CYS"/>
</dbReference>
<name>A0AAW9R5P7_9GAMM</name>
<dbReference type="Gene3D" id="3.40.309.10">
    <property type="entry name" value="Aldehyde Dehydrogenase, Chain A, domain 2"/>
    <property type="match status" value="1"/>
</dbReference>
<dbReference type="Proteomes" id="UP001359886">
    <property type="component" value="Unassembled WGS sequence"/>
</dbReference>
<evidence type="ECO:0000259" key="5">
    <source>
        <dbReference type="Pfam" id="PF00171"/>
    </source>
</evidence>
<evidence type="ECO:0000256" key="1">
    <source>
        <dbReference type="ARBA" id="ARBA00009986"/>
    </source>
</evidence>
<dbReference type="AlphaFoldDB" id="A0AAW9R5P7"/>
<reference evidence="6 7" key="1">
    <citation type="submission" date="2024-02" db="EMBL/GenBank/DDBJ databases">
        <title>A novel Wenzhouxiangellaceae bacterium, isolated from coastal sediments.</title>
        <authorList>
            <person name="Du Z.-J."/>
            <person name="Ye Y.-Q."/>
            <person name="Zhang X.-Y."/>
        </authorList>
    </citation>
    <scope>NUCLEOTIDE SEQUENCE [LARGE SCALE GENOMIC DNA]</scope>
    <source>
        <strain evidence="6 7">CH-27</strain>
    </source>
</reference>
<accession>A0AAW9R5P7</accession>
<dbReference type="PANTHER" id="PTHR11699">
    <property type="entry name" value="ALDEHYDE DEHYDROGENASE-RELATED"/>
    <property type="match status" value="1"/>
</dbReference>
<dbReference type="PROSITE" id="PS00070">
    <property type="entry name" value="ALDEHYDE_DEHYDR_CYS"/>
    <property type="match status" value="1"/>
</dbReference>
<proteinExistence type="inferred from homology"/>
<dbReference type="Gene3D" id="3.40.605.10">
    <property type="entry name" value="Aldehyde Dehydrogenase, Chain A, domain 1"/>
    <property type="match status" value="1"/>
</dbReference>
<evidence type="ECO:0000313" key="6">
    <source>
        <dbReference type="EMBL" id="MEJ8566999.1"/>
    </source>
</evidence>
<dbReference type="InterPro" id="IPR016163">
    <property type="entry name" value="Ald_DH_C"/>
</dbReference>
<evidence type="ECO:0000256" key="3">
    <source>
        <dbReference type="PROSITE-ProRule" id="PRU10007"/>
    </source>
</evidence>
<feature type="active site" evidence="3">
    <location>
        <position position="280"/>
    </location>
</feature>
<keyword evidence="2 4" id="KW-0560">Oxidoreductase</keyword>
<comment type="caution">
    <text evidence="6">The sequence shown here is derived from an EMBL/GenBank/DDBJ whole genome shotgun (WGS) entry which is preliminary data.</text>
</comment>
<evidence type="ECO:0000256" key="2">
    <source>
        <dbReference type="ARBA" id="ARBA00023002"/>
    </source>
</evidence>
<dbReference type="InterPro" id="IPR015590">
    <property type="entry name" value="Aldehyde_DH_dom"/>
</dbReference>
<feature type="domain" description="Aldehyde dehydrogenase" evidence="5">
    <location>
        <begin position="39"/>
        <end position="503"/>
    </location>
</feature>
<dbReference type="RefSeq" id="WP_354694320.1">
    <property type="nucleotide sequence ID" value="NZ_JAZHOG010000003.1"/>
</dbReference>
<gene>
    <name evidence="6" type="ORF">V3330_05130</name>
</gene>
<dbReference type="InterPro" id="IPR016161">
    <property type="entry name" value="Ald_DH/histidinol_DH"/>
</dbReference>
<sequence length="507" mass="54442">MNEPAHSELRNDLAKLSSPARKFLAGDHRMLIGGRRVDAESGAALEVVDPTSGDVLGAVPAGDAKDVDLAVKSARAALESGPWSRMKPVERERLMLRLAQLLEESAEELAEIESVNSGRTIPNTRAFDVNLSVDYLRYMAGWSTKIHGETFSPSVPYVPDTNFFSYTLREPIGVVGAITPWNVPLGQAIWKIAPVLATGCTMVLKPAEQTPLTALRFAELIIEAGIPEGVVNIVTGLGETAGAALVDHPDVDKIAFTGSTEIGHLIASRCAGTLKRYTLELGGKSAMLVFPDADPEVTIPGTAMAIFGNHGQNCCAGSRLYIHKDIFEEHMAGVAEFARNIRLGSALDPQTEMGPLVSMKQRERVLGYVESGVSDGAEIVTGGCGVTESGAYVEPTVIQNVRPDMKIVQEEIFGPVLVASPFDDLDDVVRQANATQFGLGASIWTNDLRRTHSLIPRLKAGTVWVNTHNVLDLAVPFGGVKRSGVGRELGEEAIRHHTELKTVTMPV</sequence>
<comment type="similarity">
    <text evidence="1 4">Belongs to the aldehyde dehydrogenase family.</text>
</comment>
<dbReference type="Pfam" id="PF00171">
    <property type="entry name" value="Aldedh"/>
    <property type="match status" value="1"/>
</dbReference>
<organism evidence="6 7">
    <name type="scientific">Elongatibacter sediminis</name>
    <dbReference type="NCBI Taxonomy" id="3119006"/>
    <lineage>
        <taxon>Bacteria</taxon>
        <taxon>Pseudomonadati</taxon>
        <taxon>Pseudomonadota</taxon>
        <taxon>Gammaproteobacteria</taxon>
        <taxon>Chromatiales</taxon>
        <taxon>Wenzhouxiangellaceae</taxon>
        <taxon>Elongatibacter</taxon>
    </lineage>
</organism>
<dbReference type="InterPro" id="IPR029510">
    <property type="entry name" value="Ald_DH_CS_GLU"/>
</dbReference>
<evidence type="ECO:0000256" key="4">
    <source>
        <dbReference type="RuleBase" id="RU003345"/>
    </source>
</evidence>
<dbReference type="SUPFAM" id="SSF53720">
    <property type="entry name" value="ALDH-like"/>
    <property type="match status" value="1"/>
</dbReference>